<dbReference type="SMART" id="SM00382">
    <property type="entry name" value="AAA"/>
    <property type="match status" value="2"/>
</dbReference>
<geneLocation type="plasmid" evidence="7 8">
    <name>pYH12207-8</name>
</geneLocation>
<dbReference type="PANTHER" id="PTHR19211">
    <property type="entry name" value="ATP-BINDING TRANSPORT PROTEIN-RELATED"/>
    <property type="match status" value="1"/>
</dbReference>
<evidence type="ECO:0000313" key="6">
    <source>
        <dbReference type="EMBL" id="QOW48239.1"/>
    </source>
</evidence>
<dbReference type="Proteomes" id="UP000593966">
    <property type="component" value="Plasmid pYH12207-8"/>
</dbReference>
<dbReference type="AlphaFoldDB" id="A0A7S7AJS0"/>
<dbReference type="SUPFAM" id="SSF52540">
    <property type="entry name" value="P-loop containing nucleoside triphosphate hydrolases"/>
    <property type="match status" value="2"/>
</dbReference>
<dbReference type="InterPro" id="IPR027417">
    <property type="entry name" value="P-loop_NTPase"/>
</dbReference>
<dbReference type="Proteomes" id="UP000593966">
    <property type="component" value="Plasmid pYH12207-3"/>
</dbReference>
<dbReference type="Gene3D" id="3.40.50.300">
    <property type="entry name" value="P-loop containing nucleotide triphosphate hydrolases"/>
    <property type="match status" value="2"/>
</dbReference>
<dbReference type="EMBL" id="CP048667">
    <property type="protein sequence ID" value="QOW48304.1"/>
    <property type="molecule type" value="Genomic_DNA"/>
</dbReference>
<gene>
    <name evidence="6" type="ORF">G0028_20565</name>
    <name evidence="7" type="ORF">G0028_20910</name>
</gene>
<evidence type="ECO:0000313" key="7">
    <source>
        <dbReference type="EMBL" id="QOW48304.1"/>
    </source>
</evidence>
<keyword evidence="7" id="KW-0614">Plasmid</keyword>
<proteinExistence type="predicted"/>
<name>A0A7S7AJS0_9GAMM</name>
<dbReference type="InterPro" id="IPR003439">
    <property type="entry name" value="ABC_transporter-like_ATP-bd"/>
</dbReference>
<keyword evidence="8" id="KW-1185">Reference proteome</keyword>
<evidence type="ECO:0000259" key="5">
    <source>
        <dbReference type="PROSITE" id="PS50893"/>
    </source>
</evidence>
<keyword evidence="3 7" id="KW-0067">ATP-binding</keyword>
<dbReference type="InterPro" id="IPR050611">
    <property type="entry name" value="ABCF"/>
</dbReference>
<dbReference type="GO" id="GO:0016887">
    <property type="term" value="F:ATP hydrolysis activity"/>
    <property type="evidence" value="ECO:0007669"/>
    <property type="project" value="InterPro"/>
</dbReference>
<keyword evidence="1" id="KW-0677">Repeat</keyword>
<evidence type="ECO:0000256" key="2">
    <source>
        <dbReference type="ARBA" id="ARBA00022741"/>
    </source>
</evidence>
<organism evidence="7 8">
    <name type="scientific">Acinetobacter piscicola</name>
    <dbReference type="NCBI Taxonomy" id="2006115"/>
    <lineage>
        <taxon>Bacteria</taxon>
        <taxon>Pseudomonadati</taxon>
        <taxon>Pseudomonadota</taxon>
        <taxon>Gammaproteobacteria</taxon>
        <taxon>Moraxellales</taxon>
        <taxon>Moraxellaceae</taxon>
        <taxon>Acinetobacter</taxon>
    </lineage>
</organism>
<dbReference type="RefSeq" id="WP_180046950.1">
    <property type="nucleotide sequence ID" value="NZ_CP048662.1"/>
</dbReference>
<reference evidence="7 8" key="1">
    <citation type="submission" date="2020-02" db="EMBL/GenBank/DDBJ databases">
        <title>Tigecycline-resistant Acinetobacter species from pigs and migratory birds.</title>
        <authorList>
            <person name="Chen C."/>
            <person name="Sun J."/>
            <person name="Liao X.-P."/>
            <person name="Liu Y.-H."/>
        </authorList>
    </citation>
    <scope>NUCLEOTIDE SEQUENCE [LARGE SCALE GENOMIC DNA]</scope>
    <source>
        <strain evidence="7 8">YH12207_T</strain>
        <plasmid evidence="6 8">pYH12207-3</plasmid>
        <plasmid evidence="7 8">pYH12207-8</plasmid>
    </source>
</reference>
<dbReference type="GO" id="GO:0005524">
    <property type="term" value="F:ATP binding"/>
    <property type="evidence" value="ECO:0007669"/>
    <property type="project" value="UniProtKB-KW"/>
</dbReference>
<feature type="coiled-coil region" evidence="4">
    <location>
        <begin position="227"/>
        <end position="265"/>
    </location>
</feature>
<feature type="domain" description="ABC transporter" evidence="5">
    <location>
        <begin position="1"/>
        <end position="239"/>
    </location>
</feature>
<evidence type="ECO:0000313" key="8">
    <source>
        <dbReference type="Proteomes" id="UP000593966"/>
    </source>
</evidence>
<evidence type="ECO:0000256" key="3">
    <source>
        <dbReference type="ARBA" id="ARBA00022840"/>
    </source>
</evidence>
<sequence length="522" mass="60013">MQHACIASNLNLEFSTQKMFDQLNITLLSGQVSALFGRNGLGKSLLFRILDQSQALDIHYSGQVSWNIQHDYLAQLERLNAENIAQALEVDHLHHAFRRIENNTASFDDYELVENTWDLPQKWQNILENADLPTDLNFPTEKLSEGQKTKLALCRLFLKKDHYLLLDEPSNHLDSTSRQWLIESILAHPSGVCLISHDRQLLNQVQHIYALTELGLQHYKGNYEHYIQQHQLHMDALTQSINNEKKELKQLKQRQHDSLMKANKRQSKGNELRDSNSQAKIFLDFKKENAGQSLGKLRAQQTRQTDDLKNSLINRQTIVEKIKAQKFEFHLQSTKQGEILRIHDLKLPHTATNKINFALKAGEKIHLKGANGIGKSTLLKLISTHQRDDIFFSGTCLYLDQNFSLLNNDLSVIENLALYNSNLTEVEWRNLLGQLRIRREKALLKLSELSGGEKLKVALLAMSHYPDGIDLLLLDEPENHLDIESRELLSQAISQYQGAVILVSHDHFFVEQCEISEEYLIE</sequence>
<dbReference type="PROSITE" id="PS50893">
    <property type="entry name" value="ABC_TRANSPORTER_2"/>
    <property type="match status" value="1"/>
</dbReference>
<accession>A0A7S7AJS0</accession>
<dbReference type="Pfam" id="PF00005">
    <property type="entry name" value="ABC_tran"/>
    <property type="match status" value="2"/>
</dbReference>
<evidence type="ECO:0000256" key="1">
    <source>
        <dbReference type="ARBA" id="ARBA00022737"/>
    </source>
</evidence>
<keyword evidence="2" id="KW-0547">Nucleotide-binding</keyword>
<evidence type="ECO:0000256" key="4">
    <source>
        <dbReference type="SAM" id="Coils"/>
    </source>
</evidence>
<keyword evidence="4" id="KW-0175">Coiled coil</keyword>
<dbReference type="EMBL" id="CP048662">
    <property type="protein sequence ID" value="QOW48239.1"/>
    <property type="molecule type" value="Genomic_DNA"/>
</dbReference>
<dbReference type="PANTHER" id="PTHR19211:SF6">
    <property type="entry name" value="BLL7188 PROTEIN"/>
    <property type="match status" value="1"/>
</dbReference>
<dbReference type="InterPro" id="IPR003593">
    <property type="entry name" value="AAA+_ATPase"/>
</dbReference>
<protein>
    <submittedName>
        <fullName evidence="7">ABC-F family ATP-binding cassette domain-containing protein</fullName>
    </submittedName>
</protein>
<geneLocation type="plasmid" evidence="6 8">
    <name>pYH12207-3</name>
</geneLocation>